<dbReference type="AlphaFoldDB" id="A0A8J3AG02"/>
<comment type="caution">
    <text evidence="2">The sequence shown here is derived from an EMBL/GenBank/DDBJ whole genome shotgun (WGS) entry which is preliminary data.</text>
</comment>
<evidence type="ECO:0000313" key="2">
    <source>
        <dbReference type="EMBL" id="GGI12593.1"/>
    </source>
</evidence>
<dbReference type="EMBL" id="BMHB01000001">
    <property type="protein sequence ID" value="GGI12593.1"/>
    <property type="molecule type" value="Genomic_DNA"/>
</dbReference>
<evidence type="ECO:0000259" key="1">
    <source>
        <dbReference type="Pfam" id="PF14280"/>
    </source>
</evidence>
<accession>A0A8J3AG02</accession>
<dbReference type="Proteomes" id="UP000626244">
    <property type="component" value="Unassembled WGS sequence"/>
</dbReference>
<proteinExistence type="predicted"/>
<protein>
    <recommendedName>
        <fullName evidence="1">DUF4365 domain-containing protein</fullName>
    </recommendedName>
</protein>
<feature type="domain" description="DUF4365" evidence="1">
    <location>
        <begin position="18"/>
        <end position="149"/>
    </location>
</feature>
<dbReference type="Pfam" id="PF14280">
    <property type="entry name" value="DUF4365"/>
    <property type="match status" value="1"/>
</dbReference>
<dbReference type="InterPro" id="IPR025375">
    <property type="entry name" value="DUF4365"/>
</dbReference>
<organism evidence="2 3">
    <name type="scientific">Gottfriedia solisilvae</name>
    <dbReference type="NCBI Taxonomy" id="1516104"/>
    <lineage>
        <taxon>Bacteria</taxon>
        <taxon>Bacillati</taxon>
        <taxon>Bacillota</taxon>
        <taxon>Bacilli</taxon>
        <taxon>Bacillales</taxon>
        <taxon>Bacillaceae</taxon>
        <taxon>Gottfriedia</taxon>
    </lineage>
</organism>
<dbReference type="RefSeq" id="WP_158093130.1">
    <property type="nucleotide sequence ID" value="NZ_BMHB01000001.1"/>
</dbReference>
<evidence type="ECO:0000313" key="3">
    <source>
        <dbReference type="Proteomes" id="UP000626244"/>
    </source>
</evidence>
<dbReference type="OrthoDB" id="2676139at2"/>
<name>A0A8J3AG02_9BACI</name>
<keyword evidence="3" id="KW-1185">Reference proteome</keyword>
<gene>
    <name evidence="2" type="ORF">GCM10007380_13690</name>
</gene>
<reference evidence="3" key="1">
    <citation type="journal article" date="2019" name="Int. J. Syst. Evol. Microbiol.">
        <title>The Global Catalogue of Microorganisms (GCM) 10K type strain sequencing project: providing services to taxonomists for standard genome sequencing and annotation.</title>
        <authorList>
            <consortium name="The Broad Institute Genomics Platform"/>
            <consortium name="The Broad Institute Genome Sequencing Center for Infectious Disease"/>
            <person name="Wu L."/>
            <person name="Ma J."/>
        </authorList>
    </citation>
    <scope>NUCLEOTIDE SEQUENCE [LARGE SCALE GENOMIC DNA]</scope>
    <source>
        <strain evidence="3">CGMCC 1.14993</strain>
    </source>
</reference>
<sequence>MSKSDTLLSQYTENQQREDISRNYVESFFVKKGWKFRKTENDNDIDVEIEIFKERITTAKFIKVQLKSTKDIDIKEELGEVIYDCPVKFLNFCDICEVPVLIFLYDDNTSGGQAYWLFVQKYIYETLERENPTWRLNASKVRIKIPKDNLIIHEDHFYNQLTEISSTGINEIINFRKAKIAEQYFLLLKERRIENDENINLTRIKISIDKTLASSKDAMRIAIKYINENLRNKYKSDQIWIDYFSDIQQSVFGIPFCRTLWKIKQSKENYWGIIDVNEKIDDILIQWVIGHEYFARRIETKQILKENYLEITEKVYTEFLYFYNELYEIINLYTDNNLTEENLKIKVKNIKSKKMPIENFLDFYNKMTSGIVPPFECAEVSKNLSSLVHFINLIWEECIDENFDYMLEYFIDCVQTNFIFKYELRKII</sequence>